<feature type="transmembrane region" description="Helical" evidence="1">
    <location>
        <begin position="32"/>
        <end position="51"/>
    </location>
</feature>
<accession>A0A5K7ZX89</accession>
<evidence type="ECO:0000313" key="3">
    <source>
        <dbReference type="Proteomes" id="UP000425960"/>
    </source>
</evidence>
<proteinExistence type="predicted"/>
<keyword evidence="1" id="KW-0812">Transmembrane</keyword>
<dbReference type="RefSeq" id="WP_155312228.1">
    <property type="nucleotide sequence ID" value="NZ_AP021876.1"/>
</dbReference>
<name>A0A5K7ZX89_9BACT</name>
<evidence type="ECO:0000313" key="2">
    <source>
        <dbReference type="EMBL" id="BBO84786.1"/>
    </source>
</evidence>
<feature type="transmembrane region" description="Helical" evidence="1">
    <location>
        <begin position="6"/>
        <end position="25"/>
    </location>
</feature>
<evidence type="ECO:0000256" key="1">
    <source>
        <dbReference type="SAM" id="Phobius"/>
    </source>
</evidence>
<keyword evidence="1" id="KW-0472">Membrane</keyword>
<dbReference type="Proteomes" id="UP000425960">
    <property type="component" value="Chromosome"/>
</dbReference>
<sequence>MMLESQIIKMVLGAGVFLFILTNLSKLKQYPFINILIAGFGFHLLGGSSTLLEGFVPQGTLNVIQQCCHVGSALCVFIWVGKSLANGEEVR</sequence>
<gene>
    <name evidence="2" type="ORF">DSCO28_53520</name>
</gene>
<protein>
    <submittedName>
        <fullName evidence="2">Uncharacterized protein</fullName>
    </submittedName>
</protein>
<organism evidence="2 3">
    <name type="scientific">Desulfosarcina ovata subsp. sediminis</name>
    <dbReference type="NCBI Taxonomy" id="885957"/>
    <lineage>
        <taxon>Bacteria</taxon>
        <taxon>Pseudomonadati</taxon>
        <taxon>Thermodesulfobacteriota</taxon>
        <taxon>Desulfobacteria</taxon>
        <taxon>Desulfobacterales</taxon>
        <taxon>Desulfosarcinaceae</taxon>
        <taxon>Desulfosarcina</taxon>
    </lineage>
</organism>
<dbReference type="KEGG" id="dov:DSCO28_53520"/>
<dbReference type="EMBL" id="AP021876">
    <property type="protein sequence ID" value="BBO84786.1"/>
    <property type="molecule type" value="Genomic_DNA"/>
</dbReference>
<keyword evidence="1" id="KW-1133">Transmembrane helix</keyword>
<dbReference type="AlphaFoldDB" id="A0A5K7ZX89"/>
<reference evidence="2 3" key="1">
    <citation type="submission" date="2019-11" db="EMBL/GenBank/DDBJ databases">
        <title>Comparative genomics of hydrocarbon-degrading Desulfosarcina strains.</title>
        <authorList>
            <person name="Watanabe M."/>
            <person name="Kojima H."/>
            <person name="Fukui M."/>
        </authorList>
    </citation>
    <scope>NUCLEOTIDE SEQUENCE [LARGE SCALE GENOMIC DNA]</scope>
    <source>
        <strain evidence="2 3">28bB2T</strain>
    </source>
</reference>